<name>K1SCX6_9ZZZZ</name>
<organism evidence="1">
    <name type="scientific">human gut metagenome</name>
    <dbReference type="NCBI Taxonomy" id="408170"/>
    <lineage>
        <taxon>unclassified sequences</taxon>
        <taxon>metagenomes</taxon>
        <taxon>organismal metagenomes</taxon>
    </lineage>
</organism>
<dbReference type="AlphaFoldDB" id="K1SCX6"/>
<gene>
    <name evidence="1" type="ORF">OBE_12668</name>
</gene>
<comment type="caution">
    <text evidence="1">The sequence shown here is derived from an EMBL/GenBank/DDBJ whole genome shotgun (WGS) entry which is preliminary data.</text>
</comment>
<dbReference type="EMBL" id="AJWZ01008733">
    <property type="protein sequence ID" value="EKC53289.1"/>
    <property type="molecule type" value="Genomic_DNA"/>
</dbReference>
<proteinExistence type="predicted"/>
<sequence length="55" mass="6537">VNIINDMRVCPKCHTKLKYNYVRYHHIGNAYCPNCDFKSPEADFRVSNIDFENEN</sequence>
<accession>K1SCX6</accession>
<evidence type="ECO:0000313" key="1">
    <source>
        <dbReference type="EMBL" id="EKC53289.1"/>
    </source>
</evidence>
<protein>
    <submittedName>
        <fullName evidence="1">UDP-N-acetylmuramyl tripeptide synthase</fullName>
    </submittedName>
</protein>
<reference evidence="1" key="1">
    <citation type="journal article" date="2013" name="Environ. Microbiol.">
        <title>Microbiota from the distal guts of lean and obese adolescents exhibit partial functional redundancy besides clear differences in community structure.</title>
        <authorList>
            <person name="Ferrer M."/>
            <person name="Ruiz A."/>
            <person name="Lanza F."/>
            <person name="Haange S.B."/>
            <person name="Oberbach A."/>
            <person name="Till H."/>
            <person name="Bargiela R."/>
            <person name="Campoy C."/>
            <person name="Segura M.T."/>
            <person name="Richter M."/>
            <person name="von Bergen M."/>
            <person name="Seifert J."/>
            <person name="Suarez A."/>
        </authorList>
    </citation>
    <scope>NUCLEOTIDE SEQUENCE</scope>
</reference>
<feature type="non-terminal residue" evidence="1">
    <location>
        <position position="1"/>
    </location>
</feature>